<dbReference type="OrthoDB" id="9809047at2"/>
<dbReference type="KEGG" id="drm:Dred_3055"/>
<dbReference type="PRINTS" id="PR00107">
    <property type="entry name" value="PHOSPHOCPHPR"/>
</dbReference>
<dbReference type="PROSITE" id="PS51350">
    <property type="entry name" value="PTS_HPR_DOM"/>
    <property type="match status" value="1"/>
</dbReference>
<evidence type="ECO:0000256" key="1">
    <source>
        <dbReference type="ARBA" id="ARBA00004496"/>
    </source>
</evidence>
<feature type="domain" description="HPr" evidence="4">
    <location>
        <begin position="1"/>
        <end position="86"/>
    </location>
</feature>
<dbReference type="STRING" id="349161.Dred_3055"/>
<dbReference type="PANTHER" id="PTHR33705:SF2">
    <property type="entry name" value="PHOSPHOCARRIER PROTEIN NPR"/>
    <property type="match status" value="1"/>
</dbReference>
<evidence type="ECO:0000256" key="3">
    <source>
        <dbReference type="ARBA" id="ARBA00022683"/>
    </source>
</evidence>
<evidence type="ECO:0000313" key="6">
    <source>
        <dbReference type="Proteomes" id="UP000001556"/>
    </source>
</evidence>
<dbReference type="GO" id="GO:0005737">
    <property type="term" value="C:cytoplasm"/>
    <property type="evidence" value="ECO:0007669"/>
    <property type="project" value="UniProtKB-SubCell"/>
</dbReference>
<dbReference type="Pfam" id="PF00381">
    <property type="entry name" value="PTS-HPr"/>
    <property type="match status" value="1"/>
</dbReference>
<evidence type="ECO:0000259" key="4">
    <source>
        <dbReference type="PROSITE" id="PS51350"/>
    </source>
</evidence>
<dbReference type="PANTHER" id="PTHR33705">
    <property type="entry name" value="PHOSPHOCARRIER PROTEIN HPR"/>
    <property type="match status" value="1"/>
</dbReference>
<dbReference type="CDD" id="cd00367">
    <property type="entry name" value="PTS-HPr_like"/>
    <property type="match status" value="1"/>
</dbReference>
<protein>
    <submittedName>
        <fullName evidence="5">Phosphotransferase system, phosphocarrier protein HPr</fullName>
    </submittedName>
</protein>
<dbReference type="InterPro" id="IPR050399">
    <property type="entry name" value="HPr"/>
</dbReference>
<organism evidence="5 6">
    <name type="scientific">Desulforamulus reducens (strain ATCC BAA-1160 / DSM 100696 / MI-1)</name>
    <name type="common">Desulfotomaculum reducens</name>
    <dbReference type="NCBI Taxonomy" id="349161"/>
    <lineage>
        <taxon>Bacteria</taxon>
        <taxon>Bacillati</taxon>
        <taxon>Bacillota</taxon>
        <taxon>Clostridia</taxon>
        <taxon>Eubacteriales</taxon>
        <taxon>Peptococcaceae</taxon>
        <taxon>Desulforamulus</taxon>
    </lineage>
</organism>
<dbReference type="EMBL" id="CP000612">
    <property type="protein sequence ID" value="ABO51557.1"/>
    <property type="molecule type" value="Genomic_DNA"/>
</dbReference>
<dbReference type="eggNOG" id="COG1925">
    <property type="taxonomic scope" value="Bacteria"/>
</dbReference>
<evidence type="ECO:0000256" key="2">
    <source>
        <dbReference type="ARBA" id="ARBA00022490"/>
    </source>
</evidence>
<keyword evidence="3" id="KW-0598">Phosphotransferase system</keyword>
<sequence>MLKKDIKSFSKLDSHPAAEFVKAANQFHAEISLEKGGHRVNGKSIMGLMELANRNEGGVTLMAEGEDAPRALEVLGNLLENESSKQ</sequence>
<evidence type="ECO:0000313" key="5">
    <source>
        <dbReference type="EMBL" id="ABO51557.1"/>
    </source>
</evidence>
<dbReference type="GO" id="GO:0009401">
    <property type="term" value="P:phosphoenolpyruvate-dependent sugar phosphotransferase system"/>
    <property type="evidence" value="ECO:0007669"/>
    <property type="project" value="UniProtKB-KW"/>
</dbReference>
<dbReference type="AlphaFoldDB" id="A4J904"/>
<name>A4J904_DESRM</name>
<keyword evidence="2" id="KW-0963">Cytoplasm</keyword>
<reference evidence="5 6" key="1">
    <citation type="submission" date="2007-03" db="EMBL/GenBank/DDBJ databases">
        <title>Complete sequence of Desulfotomaculum reducens MI-1.</title>
        <authorList>
            <consortium name="US DOE Joint Genome Institute"/>
            <person name="Copeland A."/>
            <person name="Lucas S."/>
            <person name="Lapidus A."/>
            <person name="Barry K."/>
            <person name="Detter J.C."/>
            <person name="Glavina del Rio T."/>
            <person name="Hammon N."/>
            <person name="Israni S."/>
            <person name="Dalin E."/>
            <person name="Tice H."/>
            <person name="Pitluck S."/>
            <person name="Sims D."/>
            <person name="Brettin T."/>
            <person name="Bruce D."/>
            <person name="Han C."/>
            <person name="Tapia R."/>
            <person name="Schmutz J."/>
            <person name="Larimer F."/>
            <person name="Land M."/>
            <person name="Hauser L."/>
            <person name="Kyrpides N."/>
            <person name="Kim E."/>
            <person name="Tebo B.M."/>
            <person name="Richardson P."/>
        </authorList>
    </citation>
    <scope>NUCLEOTIDE SEQUENCE [LARGE SCALE GENOMIC DNA]</scope>
    <source>
        <strain evidence="5 6">MI-1</strain>
    </source>
</reference>
<gene>
    <name evidence="5" type="ordered locus">Dred_3055</name>
</gene>
<dbReference type="HOGENOM" id="CLU_136230_2_2_9"/>
<keyword evidence="5" id="KW-0808">Transferase</keyword>
<dbReference type="Proteomes" id="UP000001556">
    <property type="component" value="Chromosome"/>
</dbReference>
<accession>A4J904</accession>
<dbReference type="InterPro" id="IPR000032">
    <property type="entry name" value="HPr-like"/>
</dbReference>
<dbReference type="RefSeq" id="WP_011879346.1">
    <property type="nucleotide sequence ID" value="NC_009253.1"/>
</dbReference>
<dbReference type="InterPro" id="IPR035895">
    <property type="entry name" value="HPr-like_sf"/>
</dbReference>
<proteinExistence type="predicted"/>
<dbReference type="NCBIfam" id="TIGR01003">
    <property type="entry name" value="PTS_HPr_family"/>
    <property type="match status" value="1"/>
</dbReference>
<keyword evidence="6" id="KW-1185">Reference proteome</keyword>
<dbReference type="SUPFAM" id="SSF55594">
    <property type="entry name" value="HPr-like"/>
    <property type="match status" value="1"/>
</dbReference>
<comment type="subcellular location">
    <subcellularLocation>
        <location evidence="1">Cytoplasm</location>
    </subcellularLocation>
</comment>
<dbReference type="GO" id="GO:0016740">
    <property type="term" value="F:transferase activity"/>
    <property type="evidence" value="ECO:0007669"/>
    <property type="project" value="UniProtKB-KW"/>
</dbReference>
<dbReference type="Gene3D" id="3.30.1340.10">
    <property type="entry name" value="HPr-like"/>
    <property type="match status" value="1"/>
</dbReference>